<dbReference type="RefSeq" id="WP_344785100.1">
    <property type="nucleotide sequence ID" value="NZ_BAAAZW010000009.1"/>
</dbReference>
<proteinExistence type="predicted"/>
<evidence type="ECO:0000313" key="2">
    <source>
        <dbReference type="Proteomes" id="UP001418444"/>
    </source>
</evidence>
<comment type="caution">
    <text evidence="1">The sequence shown here is derived from an EMBL/GenBank/DDBJ whole genome shotgun (WGS) entry which is preliminary data.</text>
</comment>
<organism evidence="1 2">
    <name type="scientific">Gordonia caeni</name>
    <dbReference type="NCBI Taxonomy" id="1007097"/>
    <lineage>
        <taxon>Bacteria</taxon>
        <taxon>Bacillati</taxon>
        <taxon>Actinomycetota</taxon>
        <taxon>Actinomycetes</taxon>
        <taxon>Mycobacteriales</taxon>
        <taxon>Gordoniaceae</taxon>
        <taxon>Gordonia</taxon>
    </lineage>
</organism>
<evidence type="ECO:0000313" key="1">
    <source>
        <dbReference type="EMBL" id="GAA3966636.1"/>
    </source>
</evidence>
<accession>A0ABP7PJ92</accession>
<sequence length="112" mass="12132">MRFGDDWQARLTRMPGPEGVHRLSVTGTFHFDGPPRSLTVAPGRQGFNQYMLILTLTLGEGPAPSSDEPDVKVDWTTDVGIEYTEVSVGVVGSPVAGVTLPVITDETTFRPM</sequence>
<dbReference type="Proteomes" id="UP001418444">
    <property type="component" value="Unassembled WGS sequence"/>
</dbReference>
<keyword evidence="2" id="KW-1185">Reference proteome</keyword>
<dbReference type="EMBL" id="BAAAZW010000009">
    <property type="protein sequence ID" value="GAA3966636.1"/>
    <property type="molecule type" value="Genomic_DNA"/>
</dbReference>
<name>A0ABP7PJ92_9ACTN</name>
<reference evidence="2" key="1">
    <citation type="journal article" date="2019" name="Int. J. Syst. Evol. Microbiol.">
        <title>The Global Catalogue of Microorganisms (GCM) 10K type strain sequencing project: providing services to taxonomists for standard genome sequencing and annotation.</title>
        <authorList>
            <consortium name="The Broad Institute Genomics Platform"/>
            <consortium name="The Broad Institute Genome Sequencing Center for Infectious Disease"/>
            <person name="Wu L."/>
            <person name="Ma J."/>
        </authorList>
    </citation>
    <scope>NUCLEOTIDE SEQUENCE [LARGE SCALE GENOMIC DNA]</scope>
    <source>
        <strain evidence="2">JCM 16923</strain>
    </source>
</reference>
<protein>
    <submittedName>
        <fullName evidence="1">Uncharacterized protein</fullName>
    </submittedName>
</protein>
<gene>
    <name evidence="1" type="ORF">GCM10022231_29450</name>
</gene>